<evidence type="ECO:0000313" key="1">
    <source>
        <dbReference type="EMBL" id="ETO75719.1"/>
    </source>
</evidence>
<dbReference type="AlphaFoldDB" id="A0A081AA08"/>
<gene>
    <name evidence="1" type="ORF">F444_08732</name>
</gene>
<evidence type="ECO:0000313" key="2">
    <source>
        <dbReference type="Proteomes" id="UP000028582"/>
    </source>
</evidence>
<reference evidence="1 2" key="1">
    <citation type="submission" date="2013-11" db="EMBL/GenBank/DDBJ databases">
        <title>The Genome Sequence of Phytophthora parasitica P1976.</title>
        <authorList>
            <consortium name="The Broad Institute Genomics Platform"/>
            <person name="Russ C."/>
            <person name="Tyler B."/>
            <person name="Panabieres F."/>
            <person name="Shan W."/>
            <person name="Tripathy S."/>
            <person name="Grunwald N."/>
            <person name="Machado M."/>
            <person name="Johnson C.S."/>
            <person name="Walker B."/>
            <person name="Young S."/>
            <person name="Zeng Q."/>
            <person name="Gargeya S."/>
            <person name="Fitzgerald M."/>
            <person name="Haas B."/>
            <person name="Abouelleil A."/>
            <person name="Allen A.W."/>
            <person name="Alvarado L."/>
            <person name="Arachchi H.M."/>
            <person name="Berlin A.M."/>
            <person name="Chapman S.B."/>
            <person name="Gainer-Dewar J."/>
            <person name="Goldberg J."/>
            <person name="Griggs A."/>
            <person name="Gujja S."/>
            <person name="Hansen M."/>
            <person name="Howarth C."/>
            <person name="Imamovic A."/>
            <person name="Ireland A."/>
            <person name="Larimer J."/>
            <person name="McCowan C."/>
            <person name="Murphy C."/>
            <person name="Pearson M."/>
            <person name="Poon T.W."/>
            <person name="Priest M."/>
            <person name="Roberts A."/>
            <person name="Saif S."/>
            <person name="Shea T."/>
            <person name="Sisk P."/>
            <person name="Sykes S."/>
            <person name="Wortman J."/>
            <person name="Nusbaum C."/>
            <person name="Birren B."/>
        </authorList>
    </citation>
    <scope>NUCLEOTIDE SEQUENCE [LARGE SCALE GENOMIC DNA]</scope>
    <source>
        <strain evidence="1 2">P1976</strain>
    </source>
</reference>
<comment type="caution">
    <text evidence="1">The sequence shown here is derived from an EMBL/GenBank/DDBJ whole genome shotgun (WGS) entry which is preliminary data.</text>
</comment>
<accession>A0A081AA08</accession>
<name>A0A081AA08_PHYNI</name>
<dbReference type="Proteomes" id="UP000028582">
    <property type="component" value="Unassembled WGS sequence"/>
</dbReference>
<proteinExistence type="predicted"/>
<dbReference type="OrthoDB" id="119983at2759"/>
<sequence length="176" mass="19848">MKALDTLAQRLVPNASKQVCIAYGDWSRRGGIKGHPTGPVIGCHKRLKQARLFHKLKTKDDEEDIRTKEQPSPKGRKEIAEMAKFRNPKLVNKKIVLKCTRNVLCCTNSGCKAKFWNRDVNAAMNILELLKSGLKGKRGVKRLRAFRRCLEKKVVGKTCSVRAAGLRSQVHPYIQA</sequence>
<organism evidence="1 2">
    <name type="scientific">Phytophthora nicotianae P1976</name>
    <dbReference type="NCBI Taxonomy" id="1317066"/>
    <lineage>
        <taxon>Eukaryota</taxon>
        <taxon>Sar</taxon>
        <taxon>Stramenopiles</taxon>
        <taxon>Oomycota</taxon>
        <taxon>Peronosporomycetes</taxon>
        <taxon>Peronosporales</taxon>
        <taxon>Peronosporaceae</taxon>
        <taxon>Phytophthora</taxon>
    </lineage>
</organism>
<dbReference type="EMBL" id="ANJA01001626">
    <property type="protein sequence ID" value="ETO75719.1"/>
    <property type="molecule type" value="Genomic_DNA"/>
</dbReference>
<protein>
    <submittedName>
        <fullName evidence="1">Uncharacterized protein</fullName>
    </submittedName>
</protein>